<evidence type="ECO:0000256" key="2">
    <source>
        <dbReference type="ARBA" id="ARBA00022475"/>
    </source>
</evidence>
<keyword evidence="3 6" id="KW-0812">Transmembrane</keyword>
<feature type="transmembrane region" description="Helical" evidence="6">
    <location>
        <begin position="160"/>
        <end position="180"/>
    </location>
</feature>
<dbReference type="HAMAP" id="MF_01844">
    <property type="entry name" value="NhaA"/>
    <property type="match status" value="1"/>
</dbReference>
<feature type="transmembrane region" description="Helical" evidence="6">
    <location>
        <begin position="215"/>
        <end position="242"/>
    </location>
</feature>
<reference evidence="7 8" key="1">
    <citation type="submission" date="2017-11" db="EMBL/GenBank/DDBJ databases">
        <title>Infants hospitalized years apart are colonized by the same room-sourced microbial strains.</title>
        <authorList>
            <person name="Brooks B."/>
            <person name="Olm M.R."/>
            <person name="Firek B.A."/>
            <person name="Baker R."/>
            <person name="Thomas B.C."/>
            <person name="Morowitz M.J."/>
            <person name="Banfield J.F."/>
        </authorList>
    </citation>
    <scope>NUCLEOTIDE SEQUENCE [LARGE SCALE GENOMIC DNA]</scope>
    <source>
        <strain evidence="7">S2_009_000_R2_76</strain>
    </source>
</reference>
<keyword evidence="4 6" id="KW-1133">Transmembrane helix</keyword>
<dbReference type="AlphaFoldDB" id="A0A2W5ELW5"/>
<keyword evidence="2 6" id="KW-1003">Cell membrane</keyword>
<dbReference type="PANTHER" id="PTHR30341:SF0">
    <property type="entry name" value="NA(+)_H(+) ANTIPORTER NHAA"/>
    <property type="match status" value="1"/>
</dbReference>
<evidence type="ECO:0000256" key="5">
    <source>
        <dbReference type="ARBA" id="ARBA00023136"/>
    </source>
</evidence>
<feature type="transmembrane region" description="Helical" evidence="6">
    <location>
        <begin position="186"/>
        <end position="203"/>
    </location>
</feature>
<keyword evidence="6" id="KW-0406">Ion transport</keyword>
<evidence type="ECO:0000313" key="7">
    <source>
        <dbReference type="EMBL" id="PZP44258.1"/>
    </source>
</evidence>
<keyword evidence="6" id="KW-0739">Sodium transport</keyword>
<dbReference type="GO" id="GO:0015385">
    <property type="term" value="F:sodium:proton antiporter activity"/>
    <property type="evidence" value="ECO:0007669"/>
    <property type="project" value="UniProtKB-UniRule"/>
</dbReference>
<evidence type="ECO:0000256" key="4">
    <source>
        <dbReference type="ARBA" id="ARBA00022989"/>
    </source>
</evidence>
<evidence type="ECO:0000313" key="8">
    <source>
        <dbReference type="Proteomes" id="UP000249645"/>
    </source>
</evidence>
<dbReference type="GO" id="GO:0006885">
    <property type="term" value="P:regulation of pH"/>
    <property type="evidence" value="ECO:0007669"/>
    <property type="project" value="UniProtKB-UniRule"/>
</dbReference>
<organism evidence="7 8">
    <name type="scientific">Pseudopedobacter saltans</name>
    <dbReference type="NCBI Taxonomy" id="151895"/>
    <lineage>
        <taxon>Bacteria</taxon>
        <taxon>Pseudomonadati</taxon>
        <taxon>Bacteroidota</taxon>
        <taxon>Sphingobacteriia</taxon>
        <taxon>Sphingobacteriales</taxon>
        <taxon>Sphingobacteriaceae</taxon>
        <taxon>Pseudopedobacter</taxon>
    </lineage>
</organism>
<dbReference type="InterPro" id="IPR004670">
    <property type="entry name" value="NhaA"/>
</dbReference>
<comment type="function">
    <text evidence="6">Na(+)/H(+) antiporter that extrudes sodium in exchange for external protons.</text>
</comment>
<proteinExistence type="inferred from homology"/>
<keyword evidence="6" id="KW-0915">Sodium</keyword>
<dbReference type="Pfam" id="PF06965">
    <property type="entry name" value="Na_H_antiport_1"/>
    <property type="match status" value="1"/>
</dbReference>
<keyword evidence="5 6" id="KW-0472">Membrane</keyword>
<dbReference type="PANTHER" id="PTHR30341">
    <property type="entry name" value="SODIUM ION/PROTON ANTIPORTER NHAA-RELATED"/>
    <property type="match status" value="1"/>
</dbReference>
<feature type="transmembrane region" description="Helical" evidence="6">
    <location>
        <begin position="357"/>
        <end position="377"/>
    </location>
</feature>
<dbReference type="NCBIfam" id="TIGR00773">
    <property type="entry name" value="NhaA"/>
    <property type="match status" value="1"/>
</dbReference>
<evidence type="ECO:0000256" key="3">
    <source>
        <dbReference type="ARBA" id="ARBA00022692"/>
    </source>
</evidence>
<dbReference type="InterPro" id="IPR023171">
    <property type="entry name" value="Na/H_antiporter_dom_sf"/>
</dbReference>
<accession>A0A2W5ELW5</accession>
<sequence length="383" mass="42413">MHIGKRLKYWAIQITRSSKSTGILLICCTALSLILTNTSFGDHYLSIWDTENHFLQKVHFPLSIKDGINDGLMAIFFLIAGIEIKKEILVGEFSSPKKAVMPLLAAVGGVLFPAIIYLLCNKGTVFQGGWGIPTATDIAFSIGIMSMLGKKYVPFTLRIFLTALAIMDDLIAILLVAFFYGGVIHWLWLGIAVVVSVILYFLFKKKKNVHFLHIALGVVLWYCMFRSGIHATIAGVLFAFLIPLQSMEPLEKALHKPVNFFIIPIFAIANTCIPFNVDFGTILKSSLFWGIGLGLFIGKVLGISLVSFMLVKLKWASLPNKTSWMQFIGAGFLAGIGFTMSIFIASLAFDSKEYQEIAKIAILVGSFLSMIVGNVWLRVRKIN</sequence>
<comment type="similarity">
    <text evidence="6">Belongs to the NhaA Na(+)/H(+) (TC 2.A.33) antiporter family.</text>
</comment>
<keyword evidence="6" id="KW-0813">Transport</keyword>
<dbReference type="Gene3D" id="1.20.1530.10">
    <property type="entry name" value="Na+/H+ antiporter like domain"/>
    <property type="match status" value="1"/>
</dbReference>
<feature type="transmembrane region" description="Helical" evidence="6">
    <location>
        <begin position="287"/>
        <end position="311"/>
    </location>
</feature>
<comment type="catalytic activity">
    <reaction evidence="6">
        <text>Na(+)(in) + 2 H(+)(out) = Na(+)(out) + 2 H(+)(in)</text>
        <dbReference type="Rhea" id="RHEA:29251"/>
        <dbReference type="ChEBI" id="CHEBI:15378"/>
        <dbReference type="ChEBI" id="CHEBI:29101"/>
    </reaction>
</comment>
<feature type="transmembrane region" description="Helical" evidence="6">
    <location>
        <begin position="323"/>
        <end position="345"/>
    </location>
</feature>
<feature type="transmembrane region" description="Helical" evidence="6">
    <location>
        <begin position="21"/>
        <end position="40"/>
    </location>
</feature>
<gene>
    <name evidence="6 7" type="primary">nhaA</name>
    <name evidence="7" type="ORF">DI598_14750</name>
</gene>
<comment type="caution">
    <text evidence="7">The sequence shown here is derived from an EMBL/GenBank/DDBJ whole genome shotgun (WGS) entry which is preliminary data.</text>
</comment>
<keyword evidence="6" id="KW-0050">Antiport</keyword>
<comment type="subcellular location">
    <subcellularLocation>
        <location evidence="1">Cell inner membrane</location>
        <topology evidence="1">Multi-pass membrane protein</topology>
    </subcellularLocation>
    <subcellularLocation>
        <location evidence="6">Cell membrane</location>
        <topology evidence="6">Multi-pass membrane protein</topology>
    </subcellularLocation>
</comment>
<dbReference type="Proteomes" id="UP000249645">
    <property type="component" value="Unassembled WGS sequence"/>
</dbReference>
<feature type="transmembrane region" description="Helical" evidence="6">
    <location>
        <begin position="130"/>
        <end position="148"/>
    </location>
</feature>
<evidence type="ECO:0000256" key="1">
    <source>
        <dbReference type="ARBA" id="ARBA00004429"/>
    </source>
</evidence>
<evidence type="ECO:0000256" key="6">
    <source>
        <dbReference type="HAMAP-Rule" id="MF_01844"/>
    </source>
</evidence>
<dbReference type="GO" id="GO:0005886">
    <property type="term" value="C:plasma membrane"/>
    <property type="evidence" value="ECO:0007669"/>
    <property type="project" value="UniProtKB-SubCell"/>
</dbReference>
<dbReference type="EMBL" id="QFOI01000325">
    <property type="protein sequence ID" value="PZP44258.1"/>
    <property type="molecule type" value="Genomic_DNA"/>
</dbReference>
<name>A0A2W5ELW5_9SPHI</name>
<feature type="transmembrane region" description="Helical" evidence="6">
    <location>
        <begin position="99"/>
        <end position="118"/>
    </location>
</feature>
<feature type="transmembrane region" description="Helical" evidence="6">
    <location>
        <begin position="254"/>
        <end position="275"/>
    </location>
</feature>
<protein>
    <recommendedName>
        <fullName evidence="6">Na(+)/H(+) antiporter NhaA</fullName>
    </recommendedName>
    <alternativeName>
        <fullName evidence="6">Sodium/proton antiporter NhaA</fullName>
    </alternativeName>
</protein>